<gene>
    <name evidence="1" type="ORF">MARPO_0036s0121</name>
</gene>
<proteinExistence type="predicted"/>
<name>A0A2R6X4W6_MARPO</name>
<keyword evidence="2" id="KW-1185">Reference proteome</keyword>
<dbReference type="AlphaFoldDB" id="A0A2R6X4W6"/>
<evidence type="ECO:0000313" key="1">
    <source>
        <dbReference type="EMBL" id="PTQ41147.1"/>
    </source>
</evidence>
<reference evidence="2" key="1">
    <citation type="journal article" date="2017" name="Cell">
        <title>Insights into land plant evolution garnered from the Marchantia polymorpha genome.</title>
        <authorList>
            <person name="Bowman J.L."/>
            <person name="Kohchi T."/>
            <person name="Yamato K.T."/>
            <person name="Jenkins J."/>
            <person name="Shu S."/>
            <person name="Ishizaki K."/>
            <person name="Yamaoka S."/>
            <person name="Nishihama R."/>
            <person name="Nakamura Y."/>
            <person name="Berger F."/>
            <person name="Adam C."/>
            <person name="Aki S.S."/>
            <person name="Althoff F."/>
            <person name="Araki T."/>
            <person name="Arteaga-Vazquez M.A."/>
            <person name="Balasubrmanian S."/>
            <person name="Barry K."/>
            <person name="Bauer D."/>
            <person name="Boehm C.R."/>
            <person name="Briginshaw L."/>
            <person name="Caballero-Perez J."/>
            <person name="Catarino B."/>
            <person name="Chen F."/>
            <person name="Chiyoda S."/>
            <person name="Chovatia M."/>
            <person name="Davies K.M."/>
            <person name="Delmans M."/>
            <person name="Demura T."/>
            <person name="Dierschke T."/>
            <person name="Dolan L."/>
            <person name="Dorantes-Acosta A.E."/>
            <person name="Eklund D.M."/>
            <person name="Florent S.N."/>
            <person name="Flores-Sandoval E."/>
            <person name="Fujiyama A."/>
            <person name="Fukuzawa H."/>
            <person name="Galik B."/>
            <person name="Grimanelli D."/>
            <person name="Grimwood J."/>
            <person name="Grossniklaus U."/>
            <person name="Hamada T."/>
            <person name="Haseloff J."/>
            <person name="Hetherington A.J."/>
            <person name="Higo A."/>
            <person name="Hirakawa Y."/>
            <person name="Hundley H.N."/>
            <person name="Ikeda Y."/>
            <person name="Inoue K."/>
            <person name="Inoue S.I."/>
            <person name="Ishida S."/>
            <person name="Jia Q."/>
            <person name="Kakita M."/>
            <person name="Kanazawa T."/>
            <person name="Kawai Y."/>
            <person name="Kawashima T."/>
            <person name="Kennedy M."/>
            <person name="Kinose K."/>
            <person name="Kinoshita T."/>
            <person name="Kohara Y."/>
            <person name="Koide E."/>
            <person name="Komatsu K."/>
            <person name="Kopischke S."/>
            <person name="Kubo M."/>
            <person name="Kyozuka J."/>
            <person name="Lagercrantz U."/>
            <person name="Lin S.S."/>
            <person name="Lindquist E."/>
            <person name="Lipzen A.M."/>
            <person name="Lu C.W."/>
            <person name="De Luna E."/>
            <person name="Martienssen R.A."/>
            <person name="Minamino N."/>
            <person name="Mizutani M."/>
            <person name="Mizutani M."/>
            <person name="Mochizuki N."/>
            <person name="Monte I."/>
            <person name="Mosher R."/>
            <person name="Nagasaki H."/>
            <person name="Nakagami H."/>
            <person name="Naramoto S."/>
            <person name="Nishitani K."/>
            <person name="Ohtani M."/>
            <person name="Okamoto T."/>
            <person name="Okumura M."/>
            <person name="Phillips J."/>
            <person name="Pollak B."/>
            <person name="Reinders A."/>
            <person name="Rovekamp M."/>
            <person name="Sano R."/>
            <person name="Sawa S."/>
            <person name="Schmid M.W."/>
            <person name="Shirakawa M."/>
            <person name="Solano R."/>
            <person name="Spunde A."/>
            <person name="Suetsugu N."/>
            <person name="Sugano S."/>
            <person name="Sugiyama A."/>
            <person name="Sun R."/>
            <person name="Suzuki Y."/>
            <person name="Takenaka M."/>
            <person name="Takezawa D."/>
            <person name="Tomogane H."/>
            <person name="Tsuzuki M."/>
            <person name="Ueda T."/>
            <person name="Umeda M."/>
            <person name="Ward J.M."/>
            <person name="Watanabe Y."/>
            <person name="Yazaki K."/>
            <person name="Yokoyama R."/>
            <person name="Yoshitake Y."/>
            <person name="Yotsui I."/>
            <person name="Zachgo S."/>
            <person name="Schmutz J."/>
        </authorList>
    </citation>
    <scope>NUCLEOTIDE SEQUENCE [LARGE SCALE GENOMIC DNA]</scope>
    <source>
        <strain evidence="2">Tak-1</strain>
    </source>
</reference>
<accession>A0A2R6X4W6</accession>
<dbReference type="EMBL" id="KZ772708">
    <property type="protein sequence ID" value="PTQ41147.1"/>
    <property type="molecule type" value="Genomic_DNA"/>
</dbReference>
<dbReference type="Proteomes" id="UP000244005">
    <property type="component" value="Unassembled WGS sequence"/>
</dbReference>
<evidence type="ECO:0000313" key="2">
    <source>
        <dbReference type="Proteomes" id="UP000244005"/>
    </source>
</evidence>
<organism evidence="1 2">
    <name type="scientific">Marchantia polymorpha</name>
    <name type="common">Common liverwort</name>
    <name type="synonym">Marchantia aquatica</name>
    <dbReference type="NCBI Taxonomy" id="3197"/>
    <lineage>
        <taxon>Eukaryota</taxon>
        <taxon>Viridiplantae</taxon>
        <taxon>Streptophyta</taxon>
        <taxon>Embryophyta</taxon>
        <taxon>Marchantiophyta</taxon>
        <taxon>Marchantiopsida</taxon>
        <taxon>Marchantiidae</taxon>
        <taxon>Marchantiales</taxon>
        <taxon>Marchantiaceae</taxon>
        <taxon>Marchantia</taxon>
    </lineage>
</organism>
<sequence>MVKEMDFPWLGQGVQSHPLVRSRIDMYLTFHHKHYDDAFGEEMNVCINNVMIGVRETERDSTSDENSLVVSKGIAFEDFSLRGAEWINGSSVETSCL</sequence>
<protein>
    <submittedName>
        <fullName evidence="1">Uncharacterized protein</fullName>
    </submittedName>
</protein>